<name>A0A1I6CQV8_9RHOB</name>
<dbReference type="Pfam" id="PF04143">
    <property type="entry name" value="Sulf_transp"/>
    <property type="match status" value="1"/>
</dbReference>
<feature type="transmembrane region" description="Helical" evidence="9">
    <location>
        <begin position="121"/>
        <end position="142"/>
    </location>
</feature>
<evidence type="ECO:0000256" key="9">
    <source>
        <dbReference type="SAM" id="Phobius"/>
    </source>
</evidence>
<feature type="transmembrane region" description="Helical" evidence="9">
    <location>
        <begin position="236"/>
        <end position="265"/>
    </location>
</feature>
<feature type="transmembrane region" description="Helical" evidence="9">
    <location>
        <begin position="194"/>
        <end position="216"/>
    </location>
</feature>
<evidence type="ECO:0000256" key="2">
    <source>
        <dbReference type="ARBA" id="ARBA00022448"/>
    </source>
</evidence>
<evidence type="ECO:0000256" key="4">
    <source>
        <dbReference type="ARBA" id="ARBA00022519"/>
    </source>
</evidence>
<protein>
    <submittedName>
        <fullName evidence="10">Sulphur transport</fullName>
    </submittedName>
</protein>
<gene>
    <name evidence="10" type="ORF">SAMN04515673_101223</name>
</gene>
<comment type="subcellular location">
    <subcellularLocation>
        <location evidence="1">Cell inner membrane</location>
        <topology evidence="1">Multi-pass membrane protein</topology>
    </subcellularLocation>
</comment>
<feature type="transmembrane region" description="Helical" evidence="9">
    <location>
        <begin position="162"/>
        <end position="182"/>
    </location>
</feature>
<dbReference type="OrthoDB" id="5342349at2"/>
<proteinExistence type="inferred from homology"/>
<evidence type="ECO:0000313" key="11">
    <source>
        <dbReference type="Proteomes" id="UP000199302"/>
    </source>
</evidence>
<dbReference type="AlphaFoldDB" id="A0A1I6CQV8"/>
<reference evidence="10 11" key="1">
    <citation type="submission" date="2016-10" db="EMBL/GenBank/DDBJ databases">
        <authorList>
            <person name="de Groot N.N."/>
        </authorList>
    </citation>
    <scope>NUCLEOTIDE SEQUENCE [LARGE SCALE GENOMIC DNA]</scope>
    <source>
        <strain evidence="11">KMM 9023,NRIC 0796,JCM 17311,KCTC 23692</strain>
    </source>
</reference>
<keyword evidence="2" id="KW-0813">Transport</keyword>
<evidence type="ECO:0000256" key="5">
    <source>
        <dbReference type="ARBA" id="ARBA00022692"/>
    </source>
</evidence>
<organism evidence="10 11">
    <name type="scientific">Poseidonocella sedimentorum</name>
    <dbReference type="NCBI Taxonomy" id="871652"/>
    <lineage>
        <taxon>Bacteria</taxon>
        <taxon>Pseudomonadati</taxon>
        <taxon>Pseudomonadota</taxon>
        <taxon>Alphaproteobacteria</taxon>
        <taxon>Rhodobacterales</taxon>
        <taxon>Roseobacteraceae</taxon>
        <taxon>Poseidonocella</taxon>
    </lineage>
</organism>
<keyword evidence="7 9" id="KW-0472">Membrane</keyword>
<evidence type="ECO:0000256" key="6">
    <source>
        <dbReference type="ARBA" id="ARBA00022989"/>
    </source>
</evidence>
<feature type="transmembrane region" description="Helical" evidence="9">
    <location>
        <begin position="315"/>
        <end position="337"/>
    </location>
</feature>
<feature type="transmembrane region" description="Helical" evidence="9">
    <location>
        <begin position="88"/>
        <end position="109"/>
    </location>
</feature>
<evidence type="ECO:0000256" key="1">
    <source>
        <dbReference type="ARBA" id="ARBA00004429"/>
    </source>
</evidence>
<dbReference type="STRING" id="871652.SAMN04515673_101223"/>
<dbReference type="EMBL" id="FOYI01000001">
    <property type="protein sequence ID" value="SFQ95595.1"/>
    <property type="molecule type" value="Genomic_DNA"/>
</dbReference>
<keyword evidence="11" id="KW-1185">Reference proteome</keyword>
<accession>A0A1I6CQV8</accession>
<evidence type="ECO:0000256" key="3">
    <source>
        <dbReference type="ARBA" id="ARBA00022475"/>
    </source>
</evidence>
<dbReference type="InterPro" id="IPR007272">
    <property type="entry name" value="Sulf_transp_TsuA/YedE"/>
</dbReference>
<dbReference type="PANTHER" id="PTHR30574">
    <property type="entry name" value="INNER MEMBRANE PROTEIN YEDE"/>
    <property type="match status" value="1"/>
</dbReference>
<feature type="transmembrane region" description="Helical" evidence="9">
    <location>
        <begin position="15"/>
        <end position="32"/>
    </location>
</feature>
<sequence>MFESFGFESLTAPQAAVWFAAILGLTFGFLAARTRFCFRRGLVGGDRRQALGVWLTALAVSVIGTQGAVAAGLISFDDHRFMAADLPAIAIVIGGLLFGAGMVLTRGCISRLTVLTAGGNLRALTVVIVFAVTAHAALKGVLAPLRTALGSVTLPLGEAVSLAALPGGALLWAAVLAAGALVVGLRSGNRTGSLIMAALIGALVPLGWVGTGFLLYDDFDPIAMESLSFTLPHAETLFWTVASTSIPAGFGTGLIGGTLAGALVSALAFREFTWESFETPAQTGRYLLGGLFMGLGGVLAGGCTLGAGLSGVPTLSVAAILAILSIAAGGLIAGRLVDGVTPFSRGSAGSSAGRPAQQAA</sequence>
<evidence type="ECO:0000256" key="8">
    <source>
        <dbReference type="ARBA" id="ARBA00035655"/>
    </source>
</evidence>
<keyword evidence="3" id="KW-1003">Cell membrane</keyword>
<dbReference type="Proteomes" id="UP000199302">
    <property type="component" value="Unassembled WGS sequence"/>
</dbReference>
<keyword evidence="6 9" id="KW-1133">Transmembrane helix</keyword>
<dbReference type="PANTHER" id="PTHR30574:SF1">
    <property type="entry name" value="SULPHUR TRANSPORT DOMAIN-CONTAINING PROTEIN"/>
    <property type="match status" value="1"/>
</dbReference>
<keyword evidence="4" id="KW-0997">Cell inner membrane</keyword>
<feature type="transmembrane region" description="Helical" evidence="9">
    <location>
        <begin position="53"/>
        <end position="76"/>
    </location>
</feature>
<dbReference type="RefSeq" id="WP_092075751.1">
    <property type="nucleotide sequence ID" value="NZ_FOYI01000001.1"/>
</dbReference>
<evidence type="ECO:0000256" key="7">
    <source>
        <dbReference type="ARBA" id="ARBA00023136"/>
    </source>
</evidence>
<evidence type="ECO:0000313" key="10">
    <source>
        <dbReference type="EMBL" id="SFQ95595.1"/>
    </source>
</evidence>
<dbReference type="GO" id="GO:0005886">
    <property type="term" value="C:plasma membrane"/>
    <property type="evidence" value="ECO:0007669"/>
    <property type="project" value="UniProtKB-SubCell"/>
</dbReference>
<keyword evidence="5 9" id="KW-0812">Transmembrane</keyword>
<comment type="similarity">
    <text evidence="8">Belongs to the TsuA/YedE (TC 9.B.102) family.</text>
</comment>
<feature type="transmembrane region" description="Helical" evidence="9">
    <location>
        <begin position="286"/>
        <end position="309"/>
    </location>
</feature>